<organism evidence="6 7">
    <name type="scientific">Chitinivorax tropicus</name>
    <dbReference type="NCBI Taxonomy" id="714531"/>
    <lineage>
        <taxon>Bacteria</taxon>
        <taxon>Pseudomonadati</taxon>
        <taxon>Pseudomonadota</taxon>
        <taxon>Betaproteobacteria</taxon>
        <taxon>Chitinivorax</taxon>
    </lineage>
</organism>
<dbReference type="InterPro" id="IPR019888">
    <property type="entry name" value="Tscrpt_reg_AsnC-like"/>
</dbReference>
<feature type="domain" description="HTH asnC-type" evidence="5">
    <location>
        <begin position="6"/>
        <end position="67"/>
    </location>
</feature>
<evidence type="ECO:0000256" key="1">
    <source>
        <dbReference type="ARBA" id="ARBA00023015"/>
    </source>
</evidence>
<keyword evidence="1" id="KW-0805">Transcription regulation</keyword>
<keyword evidence="3" id="KW-0804">Transcription</keyword>
<dbReference type="PRINTS" id="PR00033">
    <property type="entry name" value="HTHASNC"/>
</dbReference>
<dbReference type="InterPro" id="IPR000485">
    <property type="entry name" value="AsnC-type_HTH_dom"/>
</dbReference>
<dbReference type="Gene3D" id="1.10.10.10">
    <property type="entry name" value="Winged helix-like DNA-binding domain superfamily/Winged helix DNA-binding domain"/>
    <property type="match status" value="1"/>
</dbReference>
<dbReference type="PANTHER" id="PTHR30154">
    <property type="entry name" value="LEUCINE-RESPONSIVE REGULATORY PROTEIN"/>
    <property type="match status" value="1"/>
</dbReference>
<evidence type="ECO:0000256" key="2">
    <source>
        <dbReference type="ARBA" id="ARBA00023125"/>
    </source>
</evidence>
<dbReference type="CDD" id="cd00090">
    <property type="entry name" value="HTH_ARSR"/>
    <property type="match status" value="1"/>
</dbReference>
<proteinExistence type="predicted"/>
<dbReference type="InterPro" id="IPR036390">
    <property type="entry name" value="WH_DNA-bd_sf"/>
</dbReference>
<accession>A0A840MN42</accession>
<dbReference type="PROSITE" id="PS00519">
    <property type="entry name" value="HTH_ASNC_1"/>
    <property type="match status" value="1"/>
</dbReference>
<name>A0A840MN42_9PROT</name>
<dbReference type="GO" id="GO:0005829">
    <property type="term" value="C:cytosol"/>
    <property type="evidence" value="ECO:0007669"/>
    <property type="project" value="TreeGrafter"/>
</dbReference>
<dbReference type="GO" id="GO:0043565">
    <property type="term" value="F:sequence-specific DNA binding"/>
    <property type="evidence" value="ECO:0007669"/>
    <property type="project" value="InterPro"/>
</dbReference>
<dbReference type="SUPFAM" id="SSF46785">
    <property type="entry name" value="Winged helix' DNA-binding domain"/>
    <property type="match status" value="1"/>
</dbReference>
<evidence type="ECO:0000256" key="4">
    <source>
        <dbReference type="SAM" id="MobiDB-lite"/>
    </source>
</evidence>
<protein>
    <submittedName>
        <fullName evidence="6">Lrp/AsnC family leucine-responsive transcriptional regulator</fullName>
    </submittedName>
</protein>
<keyword evidence="2" id="KW-0238">DNA-binding</keyword>
<dbReference type="InterPro" id="IPR019885">
    <property type="entry name" value="Tscrpt_reg_HTH_AsnC-type_CS"/>
</dbReference>
<dbReference type="PANTHER" id="PTHR30154:SF34">
    <property type="entry name" value="TRANSCRIPTIONAL REGULATOR AZLB"/>
    <property type="match status" value="1"/>
</dbReference>
<dbReference type="RefSeq" id="WP_184037580.1">
    <property type="nucleotide sequence ID" value="NZ_JACHHY010000008.1"/>
</dbReference>
<comment type="caution">
    <text evidence="6">The sequence shown here is derived from an EMBL/GenBank/DDBJ whole genome shotgun (WGS) entry which is preliminary data.</text>
</comment>
<dbReference type="EMBL" id="JACHHY010000008">
    <property type="protein sequence ID" value="MBB5018387.1"/>
    <property type="molecule type" value="Genomic_DNA"/>
</dbReference>
<evidence type="ECO:0000259" key="5">
    <source>
        <dbReference type="PROSITE" id="PS50956"/>
    </source>
</evidence>
<gene>
    <name evidence="6" type="ORF">HNQ59_001675</name>
</gene>
<dbReference type="SUPFAM" id="SSF54909">
    <property type="entry name" value="Dimeric alpha+beta barrel"/>
    <property type="match status" value="1"/>
</dbReference>
<evidence type="ECO:0000313" key="7">
    <source>
        <dbReference type="Proteomes" id="UP000575898"/>
    </source>
</evidence>
<dbReference type="Pfam" id="PF01037">
    <property type="entry name" value="AsnC_trans_reg"/>
    <property type="match status" value="1"/>
</dbReference>
<dbReference type="GO" id="GO:0043200">
    <property type="term" value="P:response to amino acid"/>
    <property type="evidence" value="ECO:0007669"/>
    <property type="project" value="TreeGrafter"/>
</dbReference>
<dbReference type="Pfam" id="PF13412">
    <property type="entry name" value="HTH_24"/>
    <property type="match status" value="1"/>
</dbReference>
<dbReference type="SMART" id="SM00344">
    <property type="entry name" value="HTH_ASNC"/>
    <property type="match status" value="1"/>
</dbReference>
<dbReference type="PROSITE" id="PS50956">
    <property type="entry name" value="HTH_ASNC_2"/>
    <property type="match status" value="1"/>
</dbReference>
<dbReference type="GO" id="GO:0006355">
    <property type="term" value="P:regulation of DNA-templated transcription"/>
    <property type="evidence" value="ECO:0007669"/>
    <property type="project" value="UniProtKB-ARBA"/>
</dbReference>
<sequence length="189" mass="21299">MSKISLDNYDLQLLALLQENSRLTQYDLAQQVALSPSACYRRVQRLREAGVIQRDAILVNPEDVGQKMRMVLRINLAHEQIHLQQHFHRTVRDAPEVMECYNVTGSADYILIVNVPDMAAFHDFSQRVLHANGNIREYETMVVINTVKYSTTIPITSSDVSGQARAMRGGNGHCQQKALNGRTDGHPQA</sequence>
<dbReference type="AlphaFoldDB" id="A0A840MN42"/>
<evidence type="ECO:0000313" key="6">
    <source>
        <dbReference type="EMBL" id="MBB5018387.1"/>
    </source>
</evidence>
<reference evidence="6 7" key="1">
    <citation type="submission" date="2020-08" db="EMBL/GenBank/DDBJ databases">
        <title>Genomic Encyclopedia of Type Strains, Phase IV (KMG-IV): sequencing the most valuable type-strain genomes for metagenomic binning, comparative biology and taxonomic classification.</title>
        <authorList>
            <person name="Goeker M."/>
        </authorList>
    </citation>
    <scope>NUCLEOTIDE SEQUENCE [LARGE SCALE GENOMIC DNA]</scope>
    <source>
        <strain evidence="6 7">DSM 27165</strain>
    </source>
</reference>
<dbReference type="InterPro" id="IPR011991">
    <property type="entry name" value="ArsR-like_HTH"/>
</dbReference>
<keyword evidence="7" id="KW-1185">Reference proteome</keyword>
<dbReference type="InterPro" id="IPR036388">
    <property type="entry name" value="WH-like_DNA-bd_sf"/>
</dbReference>
<dbReference type="Proteomes" id="UP000575898">
    <property type="component" value="Unassembled WGS sequence"/>
</dbReference>
<feature type="region of interest" description="Disordered" evidence="4">
    <location>
        <begin position="164"/>
        <end position="189"/>
    </location>
</feature>
<dbReference type="InterPro" id="IPR019887">
    <property type="entry name" value="Tscrpt_reg_AsnC/Lrp_C"/>
</dbReference>
<evidence type="ECO:0000256" key="3">
    <source>
        <dbReference type="ARBA" id="ARBA00023163"/>
    </source>
</evidence>
<dbReference type="InterPro" id="IPR011008">
    <property type="entry name" value="Dimeric_a/b-barrel"/>
</dbReference>
<dbReference type="Gene3D" id="3.30.70.920">
    <property type="match status" value="1"/>
</dbReference>